<evidence type="ECO:0000313" key="1">
    <source>
        <dbReference type="EMBL" id="OTF86636.1"/>
    </source>
</evidence>
<organism evidence="1 2">
    <name type="scientific">Helianthus annuus</name>
    <name type="common">Common sunflower</name>
    <dbReference type="NCBI Taxonomy" id="4232"/>
    <lineage>
        <taxon>Eukaryota</taxon>
        <taxon>Viridiplantae</taxon>
        <taxon>Streptophyta</taxon>
        <taxon>Embryophyta</taxon>
        <taxon>Tracheophyta</taxon>
        <taxon>Spermatophyta</taxon>
        <taxon>Magnoliopsida</taxon>
        <taxon>eudicotyledons</taxon>
        <taxon>Gunneridae</taxon>
        <taxon>Pentapetalae</taxon>
        <taxon>asterids</taxon>
        <taxon>campanulids</taxon>
        <taxon>Asterales</taxon>
        <taxon>Asteraceae</taxon>
        <taxon>Asteroideae</taxon>
        <taxon>Heliantheae alliance</taxon>
        <taxon>Heliantheae</taxon>
        <taxon>Helianthus</taxon>
    </lineage>
</organism>
<dbReference type="EMBL" id="CM007906">
    <property type="protein sequence ID" value="OTF86636.1"/>
    <property type="molecule type" value="Genomic_DNA"/>
</dbReference>
<keyword evidence="2" id="KW-1185">Reference proteome</keyword>
<gene>
    <name evidence="1" type="ORF">HannXRQ_Chr17g0552901</name>
</gene>
<reference evidence="2" key="1">
    <citation type="journal article" date="2017" name="Nature">
        <title>The sunflower genome provides insights into oil metabolism, flowering and Asterid evolution.</title>
        <authorList>
            <person name="Badouin H."/>
            <person name="Gouzy J."/>
            <person name="Grassa C.J."/>
            <person name="Murat F."/>
            <person name="Staton S.E."/>
            <person name="Cottret L."/>
            <person name="Lelandais-Briere C."/>
            <person name="Owens G.L."/>
            <person name="Carrere S."/>
            <person name="Mayjonade B."/>
            <person name="Legrand L."/>
            <person name="Gill N."/>
            <person name="Kane N.C."/>
            <person name="Bowers J.E."/>
            <person name="Hubner S."/>
            <person name="Bellec A."/>
            <person name="Berard A."/>
            <person name="Berges H."/>
            <person name="Blanchet N."/>
            <person name="Boniface M.C."/>
            <person name="Brunel D."/>
            <person name="Catrice O."/>
            <person name="Chaidir N."/>
            <person name="Claudel C."/>
            <person name="Donnadieu C."/>
            <person name="Faraut T."/>
            <person name="Fievet G."/>
            <person name="Helmstetter N."/>
            <person name="King M."/>
            <person name="Knapp S.J."/>
            <person name="Lai Z."/>
            <person name="Le Paslier M.C."/>
            <person name="Lippi Y."/>
            <person name="Lorenzon L."/>
            <person name="Mandel J.R."/>
            <person name="Marage G."/>
            <person name="Marchand G."/>
            <person name="Marquand E."/>
            <person name="Bret-Mestries E."/>
            <person name="Morien E."/>
            <person name="Nambeesan S."/>
            <person name="Nguyen T."/>
            <person name="Pegot-Espagnet P."/>
            <person name="Pouilly N."/>
            <person name="Raftis F."/>
            <person name="Sallet E."/>
            <person name="Schiex T."/>
            <person name="Thomas J."/>
            <person name="Vandecasteele C."/>
            <person name="Vares D."/>
            <person name="Vear F."/>
            <person name="Vautrin S."/>
            <person name="Crespi M."/>
            <person name="Mangin B."/>
            <person name="Burke J.M."/>
            <person name="Salse J."/>
            <person name="Munos S."/>
            <person name="Vincourt P."/>
            <person name="Rieseberg L.H."/>
            <person name="Langlade N.B."/>
        </authorList>
    </citation>
    <scope>NUCLEOTIDE SEQUENCE [LARGE SCALE GENOMIC DNA]</scope>
    <source>
        <strain evidence="2">cv. SF193</strain>
    </source>
</reference>
<dbReference type="Proteomes" id="UP000215914">
    <property type="component" value="Chromosome 17"/>
</dbReference>
<accession>A0A251RQJ3</accession>
<protein>
    <submittedName>
        <fullName evidence="1">Uncharacterized protein</fullName>
    </submittedName>
</protein>
<evidence type="ECO:0000313" key="2">
    <source>
        <dbReference type="Proteomes" id="UP000215914"/>
    </source>
</evidence>
<dbReference type="AlphaFoldDB" id="A0A251RQJ3"/>
<sequence>MVCSDGGVALAMIQTMTTDLKIKPRRIQRNIQKLRPITLFINSGNKTGVSMSLNVVRFHRRHWWQSCYLWAGTGKILSIICSALQWLVDRKQRQNNDSLVDMHPNGKDGDCVGSDEESDWLRNSFGSKEVESPKKKVKVKKRLGFSSKQRDEIEIEESFRDLYSQLRDIEVDLEQNVIVRGDGERLDDKELLVDEYESGDEKNGLCKRKGGGVCCGWSSSDDEDEDKRV</sequence>
<name>A0A251RQJ3_HELAN</name>
<proteinExistence type="predicted"/>
<dbReference type="STRING" id="4232.A0A251RQJ3"/>
<dbReference type="InParanoid" id="A0A251RQJ3"/>